<dbReference type="InterPro" id="IPR039426">
    <property type="entry name" value="TonB-dep_rcpt-like"/>
</dbReference>
<keyword evidence="1" id="KW-0998">Cell outer membrane</keyword>
<proteinExistence type="inferred from homology"/>
<sequence>MKKYLLFMCLFFASAMAFDAAAQIVVQGRVTSSDDGEPLPGVNVLVENTTKGTVTDVDGNYSITLDGDENVLVFSFIGFATERISVSGRSVIDVSLASDITSLDEVVVIGYGTLQERELTTAITTLKTEEITKTPTGQAMQALQGKVAGVQIVSNGAPGAAPTVRVRGIGSFEGNAAPLYVVDGMFFDNIDFLNTNDIATISILKDASASAIYGMRAANGVVLIETKSGAYGQEPEIVYDGYVGIQVPQNVIKMANSEQFVRYINEVGDPADLAFVDNAFQRYGRSRVNPNVPDVNTDWYDEVMDPSTIQNHSLSFNGGSESTRYSIGGSYFDQQGLLNETRNEFKRLTFRAKLDTDVKKWLTVGGNLNVSMARQYVGENAAWFDAYFAVPIMPVYDEQNSNASPFRLANARQLGYRNRQNPFFPLLYNDNRNNIGKVLGNFHLDVHLLEDKLSFKTVYNYSMEAISARNVDFNYSDGMENVQSALVRETVTSFDQVWDNYATYRDNWGAHNLTLVAGYSFRSEYRELLYARGTEIQGLDRDQEEFWYLSRAANININDIRDTDGNTLNSRLFYQSVFGRLAYNYDGRYLLYSTFRRDGNNKFQTKYGNFATFGAGWVLSEEAFFDVGFIDFLKFRGGWGQLGNDGIRPAEGSPTFDEGRLTVINGAPVTGRFLNPAFDRITAFEKTEEINVGITANLLASRLSFEADYFIRDTKDLAVNIILPGFREPVRRSVGEIRNTGFEFSIDWSDRISDKWAYSVGGNLATLENEVRGLGGAKSLNAGSAEFRQISIVGEPFEAFYGYELVGVFQNEQQISNSGYTQEFLAENNLQPGDFYFKDQNGDGVIDDEDRVILGSYLPDLTYGFNIAVSYGNFDLTAHFQGQAGNSILNRKRGEIIFTNDTNLDAELADNLWRGDGTSNKYPSAAGLRKGWNQNMSEYFVENGSYFRVQNVRLSYLFKGQILGSQMPETRITLTAERLLTVFDYNGFNPEVADGIDRQVYPIPAIYTVGLNIKL</sequence>
<dbReference type="AlphaFoldDB" id="L8JPV6"/>
<dbReference type="Pfam" id="PF07715">
    <property type="entry name" value="Plug"/>
    <property type="match status" value="1"/>
</dbReference>
<keyword evidence="1" id="KW-0812">Transmembrane</keyword>
<evidence type="ECO:0000256" key="1">
    <source>
        <dbReference type="PROSITE-ProRule" id="PRU01360"/>
    </source>
</evidence>
<gene>
    <name evidence="4" type="ORF">C900_04927</name>
</gene>
<dbReference type="STRING" id="1237149.C900_04927"/>
<evidence type="ECO:0000256" key="2">
    <source>
        <dbReference type="SAM" id="SignalP"/>
    </source>
</evidence>
<feature type="domain" description="TonB-dependent receptor plug" evidence="3">
    <location>
        <begin position="116"/>
        <end position="221"/>
    </location>
</feature>
<dbReference type="Pfam" id="PF13715">
    <property type="entry name" value="CarbopepD_reg_2"/>
    <property type="match status" value="1"/>
</dbReference>
<dbReference type="Gene3D" id="2.60.40.1120">
    <property type="entry name" value="Carboxypeptidase-like, regulatory domain"/>
    <property type="match status" value="1"/>
</dbReference>
<keyword evidence="1" id="KW-0472">Membrane</keyword>
<keyword evidence="4" id="KW-0675">Receptor</keyword>
<dbReference type="Gene3D" id="2.170.130.10">
    <property type="entry name" value="TonB-dependent receptor, plug domain"/>
    <property type="match status" value="1"/>
</dbReference>
<dbReference type="NCBIfam" id="TIGR04056">
    <property type="entry name" value="OMP_RagA_SusC"/>
    <property type="match status" value="1"/>
</dbReference>
<dbReference type="EMBL" id="AMZN01000071">
    <property type="protein sequence ID" value="ELR69539.1"/>
    <property type="molecule type" value="Genomic_DNA"/>
</dbReference>
<name>L8JPV6_9BACT</name>
<comment type="similarity">
    <text evidence="1">Belongs to the TonB-dependent receptor family.</text>
</comment>
<evidence type="ECO:0000313" key="4">
    <source>
        <dbReference type="EMBL" id="ELR69539.1"/>
    </source>
</evidence>
<feature type="chain" id="PRO_5003993361" evidence="2">
    <location>
        <begin position="18"/>
        <end position="1015"/>
    </location>
</feature>
<dbReference type="NCBIfam" id="TIGR04057">
    <property type="entry name" value="SusC_RagA_signa"/>
    <property type="match status" value="1"/>
</dbReference>
<feature type="signal peptide" evidence="2">
    <location>
        <begin position="1"/>
        <end position="17"/>
    </location>
</feature>
<organism evidence="4 5">
    <name type="scientific">Fulvivirga imtechensis AK7</name>
    <dbReference type="NCBI Taxonomy" id="1237149"/>
    <lineage>
        <taxon>Bacteria</taxon>
        <taxon>Pseudomonadati</taxon>
        <taxon>Bacteroidota</taxon>
        <taxon>Cytophagia</taxon>
        <taxon>Cytophagales</taxon>
        <taxon>Fulvivirgaceae</taxon>
        <taxon>Fulvivirga</taxon>
    </lineage>
</organism>
<dbReference type="InterPro" id="IPR023997">
    <property type="entry name" value="TonB-dep_OMP_SusC/RagA_CS"/>
</dbReference>
<dbReference type="SUPFAM" id="SSF49464">
    <property type="entry name" value="Carboxypeptidase regulatory domain-like"/>
    <property type="match status" value="1"/>
</dbReference>
<dbReference type="InterPro" id="IPR012910">
    <property type="entry name" value="Plug_dom"/>
</dbReference>
<keyword evidence="5" id="KW-1185">Reference proteome</keyword>
<dbReference type="GO" id="GO:0009279">
    <property type="term" value="C:cell outer membrane"/>
    <property type="evidence" value="ECO:0007669"/>
    <property type="project" value="UniProtKB-SubCell"/>
</dbReference>
<reference evidence="4 5" key="1">
    <citation type="submission" date="2012-12" db="EMBL/GenBank/DDBJ databases">
        <title>Genome assembly of Fulvivirga imtechensis AK7.</title>
        <authorList>
            <person name="Nupur N."/>
            <person name="Khatri I."/>
            <person name="Kumar R."/>
            <person name="Subramanian S."/>
            <person name="Pinnaka A."/>
        </authorList>
    </citation>
    <scope>NUCLEOTIDE SEQUENCE [LARGE SCALE GENOMIC DNA]</scope>
    <source>
        <strain evidence="4 5">AK7</strain>
    </source>
</reference>
<dbReference type="RefSeq" id="WP_009582081.1">
    <property type="nucleotide sequence ID" value="NZ_AMZN01000071.1"/>
</dbReference>
<evidence type="ECO:0000313" key="5">
    <source>
        <dbReference type="Proteomes" id="UP000011135"/>
    </source>
</evidence>
<keyword evidence="1" id="KW-0813">Transport</keyword>
<protein>
    <submittedName>
        <fullName evidence="4">TonB-dependent receptor</fullName>
    </submittedName>
</protein>
<keyword evidence="2" id="KW-0732">Signal</keyword>
<dbReference type="OrthoDB" id="9768177at2"/>
<dbReference type="InterPro" id="IPR037066">
    <property type="entry name" value="Plug_dom_sf"/>
</dbReference>
<accession>L8JPV6</accession>
<keyword evidence="1" id="KW-1134">Transmembrane beta strand</keyword>
<comment type="subcellular location">
    <subcellularLocation>
        <location evidence="1">Cell outer membrane</location>
        <topology evidence="1">Multi-pass membrane protein</topology>
    </subcellularLocation>
</comment>
<dbReference type="SUPFAM" id="SSF56935">
    <property type="entry name" value="Porins"/>
    <property type="match status" value="1"/>
</dbReference>
<dbReference type="eggNOG" id="COG1629">
    <property type="taxonomic scope" value="Bacteria"/>
</dbReference>
<dbReference type="InterPro" id="IPR023996">
    <property type="entry name" value="TonB-dep_OMP_SusC/RagA"/>
</dbReference>
<dbReference type="Proteomes" id="UP000011135">
    <property type="component" value="Unassembled WGS sequence"/>
</dbReference>
<comment type="caution">
    <text evidence="4">The sequence shown here is derived from an EMBL/GenBank/DDBJ whole genome shotgun (WGS) entry which is preliminary data.</text>
</comment>
<dbReference type="PROSITE" id="PS52016">
    <property type="entry name" value="TONB_DEPENDENT_REC_3"/>
    <property type="match status" value="1"/>
</dbReference>
<evidence type="ECO:0000259" key="3">
    <source>
        <dbReference type="Pfam" id="PF07715"/>
    </source>
</evidence>
<dbReference type="InterPro" id="IPR008969">
    <property type="entry name" value="CarboxyPept-like_regulatory"/>
</dbReference>
<dbReference type="PATRIC" id="fig|1237149.3.peg.4395"/>